<dbReference type="Proteomes" id="UP000030765">
    <property type="component" value="Unassembled WGS sequence"/>
</dbReference>
<keyword evidence="1" id="KW-0689">Ribosomal protein</keyword>
<dbReference type="GO" id="GO:0005840">
    <property type="term" value="C:ribosome"/>
    <property type="evidence" value="ECO:0007669"/>
    <property type="project" value="UniProtKB-KW"/>
</dbReference>
<dbReference type="EMBL" id="ATLV01018355">
    <property type="status" value="NOT_ANNOTATED_CDS"/>
    <property type="molecule type" value="Genomic_DNA"/>
</dbReference>
<reference evidence="1 3" key="1">
    <citation type="journal article" date="2014" name="BMC Genomics">
        <title>Genome sequence of Anopheles sinensis provides insight into genetics basis of mosquito competence for malaria parasites.</title>
        <authorList>
            <person name="Zhou D."/>
            <person name="Zhang D."/>
            <person name="Ding G."/>
            <person name="Shi L."/>
            <person name="Hou Q."/>
            <person name="Ye Y."/>
            <person name="Xu Y."/>
            <person name="Zhou H."/>
            <person name="Xiong C."/>
            <person name="Li S."/>
            <person name="Yu J."/>
            <person name="Hong S."/>
            <person name="Yu X."/>
            <person name="Zou P."/>
            <person name="Chen C."/>
            <person name="Chang X."/>
            <person name="Wang W."/>
            <person name="Lv Y."/>
            <person name="Sun Y."/>
            <person name="Ma L."/>
            <person name="Shen B."/>
            <person name="Zhu C."/>
        </authorList>
    </citation>
    <scope>NUCLEOTIDE SEQUENCE [LARGE SCALE GENOMIC DNA]</scope>
</reference>
<dbReference type="EnsemblMetazoa" id="ASIC010841-RA">
    <property type="protein sequence ID" value="ASIC010841-PA"/>
    <property type="gene ID" value="ASIC010841"/>
</dbReference>
<organism evidence="1">
    <name type="scientific">Anopheles sinensis</name>
    <name type="common">Mosquito</name>
    <dbReference type="NCBI Taxonomy" id="74873"/>
    <lineage>
        <taxon>Eukaryota</taxon>
        <taxon>Metazoa</taxon>
        <taxon>Ecdysozoa</taxon>
        <taxon>Arthropoda</taxon>
        <taxon>Hexapoda</taxon>
        <taxon>Insecta</taxon>
        <taxon>Pterygota</taxon>
        <taxon>Neoptera</taxon>
        <taxon>Endopterygota</taxon>
        <taxon>Diptera</taxon>
        <taxon>Nematocera</taxon>
        <taxon>Culicoidea</taxon>
        <taxon>Culicidae</taxon>
        <taxon>Anophelinae</taxon>
        <taxon>Anopheles</taxon>
    </lineage>
</organism>
<proteinExistence type="predicted"/>
<reference evidence="2" key="2">
    <citation type="submission" date="2020-05" db="UniProtKB">
        <authorList>
            <consortium name="EnsemblMetazoa"/>
        </authorList>
    </citation>
    <scope>IDENTIFICATION</scope>
</reference>
<keyword evidence="3" id="KW-1185">Reference proteome</keyword>
<dbReference type="EMBL" id="KE525231">
    <property type="protein sequence ID" value="KFB42967.1"/>
    <property type="molecule type" value="Genomic_DNA"/>
</dbReference>
<accession>A0A084VYC3</accession>
<evidence type="ECO:0000313" key="3">
    <source>
        <dbReference type="Proteomes" id="UP000030765"/>
    </source>
</evidence>
<evidence type="ECO:0000313" key="1">
    <source>
        <dbReference type="EMBL" id="KFB42967.1"/>
    </source>
</evidence>
<keyword evidence="1" id="KW-0687">Ribonucleoprotein</keyword>
<protein>
    <submittedName>
        <fullName evidence="1 2">50S ribosomal protein L32</fullName>
    </submittedName>
</protein>
<sequence length="62" mass="7109">MENPRYATRDLGRAVRTMRKKSEYDAGTNRSQWGSSVKTFAVVEDASQPSSVHFPPRSRRHD</sequence>
<gene>
    <name evidence="1" type="ORF">ZHAS_00010841</name>
</gene>
<dbReference type="VEuPathDB" id="VectorBase:ASIC010841"/>
<dbReference type="AlphaFoldDB" id="A0A084VYC3"/>
<evidence type="ECO:0000313" key="2">
    <source>
        <dbReference type="EnsemblMetazoa" id="ASIC010841-PA"/>
    </source>
</evidence>
<name>A0A084VYC3_ANOSI</name>